<dbReference type="InterPro" id="IPR017500">
    <property type="entry name" value="Phage_infect_YhgE_N"/>
</dbReference>
<dbReference type="NCBIfam" id="TIGR03057">
    <property type="entry name" value="xxxLxxG_by_4"/>
    <property type="match status" value="10"/>
</dbReference>
<evidence type="ECO:0000256" key="5">
    <source>
        <dbReference type="PROSITE-ProRule" id="PRU00284"/>
    </source>
</evidence>
<evidence type="ECO:0000256" key="2">
    <source>
        <dbReference type="ARBA" id="ARBA00022692"/>
    </source>
</evidence>
<dbReference type="GO" id="GO:0007165">
    <property type="term" value="P:signal transduction"/>
    <property type="evidence" value="ECO:0007669"/>
    <property type="project" value="UniProtKB-KW"/>
</dbReference>
<dbReference type="GO" id="GO:0140359">
    <property type="term" value="F:ABC-type transporter activity"/>
    <property type="evidence" value="ECO:0007669"/>
    <property type="project" value="InterPro"/>
</dbReference>
<protein>
    <recommendedName>
        <fullName evidence="7">Methyl-accepting transducer domain-containing protein</fullName>
    </recommendedName>
</protein>
<dbReference type="Proteomes" id="UP000326702">
    <property type="component" value="Chromosome"/>
</dbReference>
<dbReference type="EMBL" id="CP045529">
    <property type="protein sequence ID" value="QFU97064.1"/>
    <property type="molecule type" value="Genomic_DNA"/>
</dbReference>
<feature type="transmembrane region" description="Helical" evidence="6">
    <location>
        <begin position="573"/>
        <end position="597"/>
    </location>
</feature>
<dbReference type="OrthoDB" id="9811483at2"/>
<dbReference type="PROSITE" id="PS50111">
    <property type="entry name" value="CHEMOTAXIS_TRANSDUC_2"/>
    <property type="match status" value="1"/>
</dbReference>
<evidence type="ECO:0000313" key="9">
    <source>
        <dbReference type="Proteomes" id="UP000326702"/>
    </source>
</evidence>
<dbReference type="InterPro" id="IPR017501">
    <property type="entry name" value="Phage_infect_YhgE_C"/>
</dbReference>
<reference evidence="8 9" key="1">
    <citation type="submission" date="2019-10" db="EMBL/GenBank/DDBJ databases">
        <title>Genome sequence of Luteimicrobium xylanilyticum HY-24.</title>
        <authorList>
            <person name="Kim D.Y."/>
            <person name="Park H.-Y."/>
        </authorList>
    </citation>
    <scope>NUCLEOTIDE SEQUENCE [LARGE SCALE GENOMIC DNA]</scope>
    <source>
        <strain evidence="8 9">HY-24</strain>
    </source>
</reference>
<evidence type="ECO:0000256" key="3">
    <source>
        <dbReference type="ARBA" id="ARBA00022989"/>
    </source>
</evidence>
<organism evidence="8 9">
    <name type="scientific">Luteimicrobium xylanilyticum</name>
    <dbReference type="NCBI Taxonomy" id="1133546"/>
    <lineage>
        <taxon>Bacteria</taxon>
        <taxon>Bacillati</taxon>
        <taxon>Actinomycetota</taxon>
        <taxon>Actinomycetes</taxon>
        <taxon>Micrococcales</taxon>
        <taxon>Luteimicrobium</taxon>
    </lineage>
</organism>
<dbReference type="PANTHER" id="PTHR43077:SF5">
    <property type="entry name" value="PHAGE INFECTION PROTEIN"/>
    <property type="match status" value="1"/>
</dbReference>
<feature type="transmembrane region" description="Helical" evidence="6">
    <location>
        <begin position="737"/>
        <end position="755"/>
    </location>
</feature>
<sequence length="772" mass="78559">MTVFRLGWSEVRRNLSGTLPKLAMIALAVIPSLYAGLYLFANFDPYGHLDKVPAAVVVQDEGTDVDVSAAGTDAADRETEHHNYGDEVADELTDDGGFDWVRTTQEDAERGVRSGRFDAALILGPTFSADLASPSTQDPRQASLTLVTNDANNYLARTIADTIVGQVRDTLAQKVGTQAADTFLQGFASIHTNLADAVTGADKLVDGAKKLDTGAASLDSGAATLATGASDAADGARQVSDGAASTHAGATQLASGAQALSDGASQLASQTPALASGATKVASGASDLADGAGTLAGGLDTLRSKTADLPTQASKLADGAQQVADGNARLSDVADQVKDAADSAVDGLDDARATISDQLDDLVDQGVLTRAQADDVLARLDDAGQSVRDGVGDLDTQVGKVDQLAKGAQQVADGASTLASSTPALTQGIAKAASGADDLADGATTLHTGASSLASGAQKASDGAGRLASGAKELDTGAASLASGTSTLASGASSLATGTAKVADGAGDLADGAHTLHTGAGSLVDGTQQLADGLRQGLGQVPNLSDDQREATASTIANPVQVVSQQLSKAGSYGAGLAPFFLSLAAWIGAYVTFLIVKPLSKRALAVGRSALRTTLGGLFTPALLAIVQVVVMLSVTALAVGVHVEHVLLTGLFLALVAITFAAILQTLNVYLGTAGQFLGLVLMLTQLVTAGGTFPWQTIPEPLRTFHRFLPMSYSVEGLRQLLFGGNMGTVWRDVAVIVGFLVVAVGLTTWAARRQRVWRALQLEPELVL</sequence>
<dbReference type="SUPFAM" id="SSF58104">
    <property type="entry name" value="Methyl-accepting chemotaxis protein (MCP) signaling domain"/>
    <property type="match status" value="1"/>
</dbReference>
<keyword evidence="4 6" id="KW-0472">Membrane</keyword>
<dbReference type="InterPro" id="IPR004089">
    <property type="entry name" value="MCPsignal_dom"/>
</dbReference>
<feature type="transmembrane region" description="Helical" evidence="6">
    <location>
        <begin position="618"/>
        <end position="642"/>
    </location>
</feature>
<feature type="transmembrane region" description="Helical" evidence="6">
    <location>
        <begin position="22"/>
        <end position="41"/>
    </location>
</feature>
<dbReference type="PANTHER" id="PTHR43077">
    <property type="entry name" value="TRANSPORT PERMEASE YVFS-RELATED"/>
    <property type="match status" value="1"/>
</dbReference>
<comment type="subcellular location">
    <subcellularLocation>
        <location evidence="1">Membrane</location>
        <topology evidence="1">Multi-pass membrane protein</topology>
    </subcellularLocation>
</comment>
<dbReference type="InterPro" id="IPR051328">
    <property type="entry name" value="T7SS_ABC-Transporter"/>
</dbReference>
<dbReference type="NCBIfam" id="TIGR03062">
    <property type="entry name" value="pip_yhgE_Cterm"/>
    <property type="match status" value="1"/>
</dbReference>
<evidence type="ECO:0000259" key="7">
    <source>
        <dbReference type="PROSITE" id="PS50111"/>
    </source>
</evidence>
<evidence type="ECO:0000256" key="1">
    <source>
        <dbReference type="ARBA" id="ARBA00004141"/>
    </source>
</evidence>
<proteinExistence type="predicted"/>
<gene>
    <name evidence="8" type="ORF">KDY119_00558</name>
</gene>
<dbReference type="RefSeq" id="WP_153021906.1">
    <property type="nucleotide sequence ID" value="NZ_BAABIH010000013.1"/>
</dbReference>
<keyword evidence="9" id="KW-1185">Reference proteome</keyword>
<evidence type="ECO:0000256" key="6">
    <source>
        <dbReference type="SAM" id="Phobius"/>
    </source>
</evidence>
<dbReference type="GO" id="GO:0016020">
    <property type="term" value="C:membrane"/>
    <property type="evidence" value="ECO:0007669"/>
    <property type="project" value="UniProtKB-SubCell"/>
</dbReference>
<keyword evidence="5" id="KW-0807">Transducer</keyword>
<evidence type="ECO:0000256" key="4">
    <source>
        <dbReference type="ARBA" id="ARBA00023136"/>
    </source>
</evidence>
<dbReference type="InterPro" id="IPR013525">
    <property type="entry name" value="ABC2_TM"/>
</dbReference>
<keyword evidence="2 6" id="KW-0812">Transmembrane</keyword>
<keyword evidence="3 6" id="KW-1133">Transmembrane helix</keyword>
<feature type="domain" description="Methyl-accepting transducer" evidence="7">
    <location>
        <begin position="221"/>
        <end position="468"/>
    </location>
</feature>
<dbReference type="Pfam" id="PF12698">
    <property type="entry name" value="ABC2_membrane_3"/>
    <property type="match status" value="1"/>
</dbReference>
<evidence type="ECO:0000313" key="8">
    <source>
        <dbReference type="EMBL" id="QFU97064.1"/>
    </source>
</evidence>
<accession>A0A5P9Q6N3</accession>
<name>A0A5P9Q6N3_9MICO</name>
<dbReference type="Gene3D" id="1.10.287.950">
    <property type="entry name" value="Methyl-accepting chemotaxis protein"/>
    <property type="match status" value="1"/>
</dbReference>
<dbReference type="AlphaFoldDB" id="A0A5P9Q6N3"/>
<dbReference type="InterPro" id="IPR023908">
    <property type="entry name" value="xxxLxxG_rpt"/>
</dbReference>
<feature type="transmembrane region" description="Helical" evidence="6">
    <location>
        <begin position="679"/>
        <end position="698"/>
    </location>
</feature>
<dbReference type="KEGG" id="lxl:KDY119_00558"/>
<dbReference type="NCBIfam" id="TIGR03061">
    <property type="entry name" value="pip_yhgE_Nterm"/>
    <property type="match status" value="1"/>
</dbReference>
<feature type="transmembrane region" description="Helical" evidence="6">
    <location>
        <begin position="648"/>
        <end position="672"/>
    </location>
</feature>